<evidence type="ECO:0000256" key="4">
    <source>
        <dbReference type="ARBA" id="ARBA00022771"/>
    </source>
</evidence>
<keyword evidence="6" id="KW-0805">Transcription regulation</keyword>
<evidence type="ECO:0000256" key="2">
    <source>
        <dbReference type="ARBA" id="ARBA00022723"/>
    </source>
</evidence>
<keyword evidence="5" id="KW-0862">Zinc</keyword>
<keyword evidence="2" id="KW-0479">Metal-binding</keyword>
<feature type="region of interest" description="Disordered" evidence="10">
    <location>
        <begin position="93"/>
        <end position="129"/>
    </location>
</feature>
<protein>
    <submittedName>
        <fullName evidence="12">Pc13g09500 protein</fullName>
    </submittedName>
</protein>
<keyword evidence="7" id="KW-0804">Transcription</keyword>
<evidence type="ECO:0000256" key="1">
    <source>
        <dbReference type="ARBA" id="ARBA00004123"/>
    </source>
</evidence>
<evidence type="ECO:0000256" key="6">
    <source>
        <dbReference type="ARBA" id="ARBA00023015"/>
    </source>
</evidence>
<evidence type="ECO:0000256" key="9">
    <source>
        <dbReference type="PROSITE-ProRule" id="PRU00042"/>
    </source>
</evidence>
<evidence type="ECO:0000256" key="7">
    <source>
        <dbReference type="ARBA" id="ARBA00023163"/>
    </source>
</evidence>
<dbReference type="Pfam" id="PF00096">
    <property type="entry name" value="zf-C2H2"/>
    <property type="match status" value="1"/>
</dbReference>
<keyword evidence="3" id="KW-0677">Repeat</keyword>
<dbReference type="OrthoDB" id="8117402at2759"/>
<dbReference type="PANTHER" id="PTHR46179">
    <property type="entry name" value="ZINC FINGER PROTEIN"/>
    <property type="match status" value="1"/>
</dbReference>
<feature type="region of interest" description="Disordered" evidence="10">
    <location>
        <begin position="204"/>
        <end position="228"/>
    </location>
</feature>
<feature type="domain" description="C2H2-type" evidence="11">
    <location>
        <begin position="507"/>
        <end position="534"/>
    </location>
</feature>
<dbReference type="Gene3D" id="3.30.160.60">
    <property type="entry name" value="Classic Zinc Finger"/>
    <property type="match status" value="3"/>
</dbReference>
<dbReference type="GO" id="GO:0008270">
    <property type="term" value="F:zinc ion binding"/>
    <property type="evidence" value="ECO:0007669"/>
    <property type="project" value="UniProtKB-KW"/>
</dbReference>
<dbReference type="EMBL" id="AM920428">
    <property type="protein sequence ID" value="CAP92019.1"/>
    <property type="molecule type" value="Genomic_DNA"/>
</dbReference>
<dbReference type="VEuPathDB" id="FungiDB:PCH_Pc13g09500"/>
<dbReference type="HOGENOM" id="CLU_389840_0_0_1"/>
<reference evidence="12 13" key="1">
    <citation type="journal article" date="2008" name="Nat. Biotechnol.">
        <title>Genome sequencing and analysis of the filamentous fungus Penicillium chrysogenum.</title>
        <authorList>
            <person name="van den Berg M.A."/>
            <person name="Albang R."/>
            <person name="Albermann K."/>
            <person name="Badger J.H."/>
            <person name="Daran J.-M."/>
            <person name="Driessen A.J.M."/>
            <person name="Garcia-Estrada C."/>
            <person name="Fedorova N.D."/>
            <person name="Harris D.M."/>
            <person name="Heijne W.H.M."/>
            <person name="Joardar V.S."/>
            <person name="Kiel J.A.K.W."/>
            <person name="Kovalchuk A."/>
            <person name="Martin J.F."/>
            <person name="Nierman W.C."/>
            <person name="Nijland J.G."/>
            <person name="Pronk J.T."/>
            <person name="Roubos J.A."/>
            <person name="van der Klei I.J."/>
            <person name="van Peij N.N.M.E."/>
            <person name="Veenhuis M."/>
            <person name="von Doehren H."/>
            <person name="Wagner C."/>
            <person name="Wortman J.R."/>
            <person name="Bovenberg R.A.L."/>
        </authorList>
    </citation>
    <scope>NUCLEOTIDE SEQUENCE [LARGE SCALE GENOMIC DNA]</scope>
    <source>
        <strain evidence="13">ATCC 28089 / DSM 1075 / NRRL 1951 / Wisconsin 54-1255</strain>
    </source>
</reference>
<dbReference type="PROSITE" id="PS50157">
    <property type="entry name" value="ZINC_FINGER_C2H2_2"/>
    <property type="match status" value="2"/>
</dbReference>
<dbReference type="eggNOG" id="KOG1721">
    <property type="taxonomic scope" value="Eukaryota"/>
</dbReference>
<dbReference type="InterPro" id="IPR013087">
    <property type="entry name" value="Znf_C2H2_type"/>
</dbReference>
<dbReference type="GO" id="GO:0006357">
    <property type="term" value="P:regulation of transcription by RNA polymerase II"/>
    <property type="evidence" value="ECO:0007669"/>
    <property type="project" value="TreeGrafter"/>
</dbReference>
<evidence type="ECO:0000256" key="5">
    <source>
        <dbReference type="ARBA" id="ARBA00022833"/>
    </source>
</evidence>
<proteinExistence type="predicted"/>
<dbReference type="GO" id="GO:0005634">
    <property type="term" value="C:nucleus"/>
    <property type="evidence" value="ECO:0007669"/>
    <property type="project" value="UniProtKB-SubCell"/>
</dbReference>
<dbReference type="InterPro" id="IPR036236">
    <property type="entry name" value="Znf_C2H2_sf"/>
</dbReference>
<feature type="compositionally biased region" description="Basic residues" evidence="10">
    <location>
        <begin position="569"/>
        <end position="580"/>
    </location>
</feature>
<dbReference type="AlphaFoldDB" id="B6H432"/>
<feature type="compositionally biased region" description="Polar residues" evidence="10">
    <location>
        <begin position="115"/>
        <end position="125"/>
    </location>
</feature>
<accession>B6H432</accession>
<dbReference type="InterPro" id="IPR051061">
    <property type="entry name" value="Zinc_finger_trans_reg"/>
</dbReference>
<dbReference type="STRING" id="500485.B6H432"/>
<sequence>MGKGEDPLFVRGGPSFGFPDARLRALLCQRPKFVDENGSHIDRGSRTKPWKPSYIRISALSGSEPQPSIGDIMNSNALGTGRHRRQISTPVAPYQPAPVMTNMQPRRSHRRGQTVDYSSFSQQPTMDRHMPKTVSQLRDYFNEKSGFPSQQRDVQQYHSYAQQPERSFIPSSMHMQQPYQYQPHQSLGSDCQAFNQEQLQAIHTTTGSPAPSSVGAPALSRSASESSENTPLKLALHRMQQEQFSTQQQQQFIGNADWELFPQRNMPMGQNEQVTAYAGSMHPVSVQPKAPSAKILSQMSTACMRLYLQSNQTEANYMADSPLTPDSTPLKRSIDYSMYSNDPTPSKSQSFSFPHTPATAEMQRAQSLQGIPYVNSVQIKQQMPSPVNSPISASFTEIADMPSPSSYGMTPQNSNISITSSTGGTKTRAPSSVSSPIDVPAHDDLDARVKASVQQTGISTDEIAKFISGPDPKDGKWVCLYSGCLCRFGRKENIKSHVQTHLGDRQFKCDICEKHFVRGHDLKRHLKTHSGNKPFACACGASFARQDALTRHRQRDMCIGGFTGVVPKTTKRGRPPKKKNSRPDIETRQAKSTRTRQRVAEKSASTASVKPQPTLQDAPVFNSPNYAPSAAVSSYTPPTSPGNRYHTISSPCQTYNSLDAQLEDDMLPLSPPQLAHARYEQAMAQYGSNFGSQPYSQESTYSQESLYSDSALSPREMSSPRSAPTLAESSVGSEIDIFMTQDPSDDLREEFGHLAHSGLPGFPTYQFIDSTDFAPVSSYYPEKTFSGIPQLDDDLTDPIDCLSSEFLVDP</sequence>
<name>B6H432_PENRW</name>
<dbReference type="BioCyc" id="PCHR:PC13G09500-MONOMER"/>
<feature type="compositionally biased region" description="Polar residues" evidence="10">
    <location>
        <begin position="719"/>
        <end position="729"/>
    </location>
</feature>
<dbReference type="PANTHER" id="PTHR46179:SF13">
    <property type="entry name" value="C2H2-TYPE DOMAIN-CONTAINING PROTEIN"/>
    <property type="match status" value="1"/>
</dbReference>
<dbReference type="PROSITE" id="PS00028">
    <property type="entry name" value="ZINC_FINGER_C2H2_1"/>
    <property type="match status" value="2"/>
</dbReference>
<dbReference type="Proteomes" id="UP000000724">
    <property type="component" value="Contig Pc00c13"/>
</dbReference>
<feature type="compositionally biased region" description="Polar residues" evidence="10">
    <location>
        <begin position="603"/>
        <end position="615"/>
    </location>
</feature>
<gene>
    <name evidence="12" type="ORF">Pc13g09500</name>
    <name evidence="12" type="ORF">PCH_Pc13g09500</name>
</gene>
<feature type="domain" description="C2H2-type" evidence="11">
    <location>
        <begin position="477"/>
        <end position="506"/>
    </location>
</feature>
<evidence type="ECO:0000313" key="13">
    <source>
        <dbReference type="Proteomes" id="UP000000724"/>
    </source>
</evidence>
<keyword evidence="13" id="KW-1185">Reference proteome</keyword>
<evidence type="ECO:0000313" key="12">
    <source>
        <dbReference type="EMBL" id="CAP92019.1"/>
    </source>
</evidence>
<comment type="subcellular location">
    <subcellularLocation>
        <location evidence="1">Nucleus</location>
    </subcellularLocation>
</comment>
<evidence type="ECO:0000256" key="10">
    <source>
        <dbReference type="SAM" id="MobiDB-lite"/>
    </source>
</evidence>
<organism evidence="12 13">
    <name type="scientific">Penicillium rubens (strain ATCC 28089 / DSM 1075 / NRRL 1951 / Wisconsin 54-1255)</name>
    <name type="common">Penicillium chrysogenum</name>
    <dbReference type="NCBI Taxonomy" id="500485"/>
    <lineage>
        <taxon>Eukaryota</taxon>
        <taxon>Fungi</taxon>
        <taxon>Dikarya</taxon>
        <taxon>Ascomycota</taxon>
        <taxon>Pezizomycotina</taxon>
        <taxon>Eurotiomycetes</taxon>
        <taxon>Eurotiomycetidae</taxon>
        <taxon>Eurotiales</taxon>
        <taxon>Aspergillaceae</taxon>
        <taxon>Penicillium</taxon>
        <taxon>Penicillium chrysogenum species complex</taxon>
    </lineage>
</organism>
<keyword evidence="8" id="KW-0539">Nucleus</keyword>
<dbReference type="SMART" id="SM00355">
    <property type="entry name" value="ZnF_C2H2"/>
    <property type="match status" value="2"/>
</dbReference>
<dbReference type="FunFam" id="3.30.160.60:FF:000145">
    <property type="entry name" value="Zinc finger protein 574"/>
    <property type="match status" value="1"/>
</dbReference>
<dbReference type="SUPFAM" id="SSF57667">
    <property type="entry name" value="beta-beta-alpha zinc fingers"/>
    <property type="match status" value="1"/>
</dbReference>
<feature type="region of interest" description="Disordered" evidence="10">
    <location>
        <begin position="690"/>
        <end position="729"/>
    </location>
</feature>
<evidence type="ECO:0000259" key="11">
    <source>
        <dbReference type="PROSITE" id="PS50157"/>
    </source>
</evidence>
<feature type="region of interest" description="Disordered" evidence="10">
    <location>
        <begin position="420"/>
        <end position="439"/>
    </location>
</feature>
<evidence type="ECO:0000256" key="8">
    <source>
        <dbReference type="ARBA" id="ARBA00023242"/>
    </source>
</evidence>
<keyword evidence="4 9" id="KW-0863">Zinc-finger</keyword>
<feature type="compositionally biased region" description="Polar residues" evidence="10">
    <location>
        <begin position="690"/>
        <end position="711"/>
    </location>
</feature>
<evidence type="ECO:0000256" key="3">
    <source>
        <dbReference type="ARBA" id="ARBA00022737"/>
    </source>
</evidence>
<dbReference type="OMA" id="ENMSLHG"/>
<feature type="region of interest" description="Disordered" evidence="10">
    <location>
        <begin position="561"/>
        <end position="622"/>
    </location>
</feature>